<organism evidence="1 2">
    <name type="scientific">Bradymonas sediminis</name>
    <dbReference type="NCBI Taxonomy" id="1548548"/>
    <lineage>
        <taxon>Bacteria</taxon>
        <taxon>Deltaproteobacteria</taxon>
        <taxon>Bradymonadales</taxon>
        <taxon>Bradymonadaceae</taxon>
        <taxon>Bradymonas</taxon>
    </lineage>
</organism>
<dbReference type="EMBL" id="CP030032">
    <property type="protein sequence ID" value="AWV88876.1"/>
    <property type="molecule type" value="Genomic_DNA"/>
</dbReference>
<name>A0A2Z4FJJ9_9DELT</name>
<evidence type="ECO:0000313" key="2">
    <source>
        <dbReference type="Proteomes" id="UP000249799"/>
    </source>
</evidence>
<keyword evidence="2" id="KW-1185">Reference proteome</keyword>
<evidence type="ECO:0000313" key="1">
    <source>
        <dbReference type="EMBL" id="AWV88876.1"/>
    </source>
</evidence>
<dbReference type="KEGG" id="bsed:DN745_05790"/>
<dbReference type="AlphaFoldDB" id="A0A2Z4FJJ9"/>
<gene>
    <name evidence="1" type="ORF">DN745_05790</name>
</gene>
<reference evidence="1 2" key="1">
    <citation type="submission" date="2018-06" db="EMBL/GenBank/DDBJ databases">
        <title>Lujinxingia sediminis gen. nov. sp. nov., a new facultative anaerobic member of the class Deltaproteobacteria, and proposal of Lujinxingaceae fam. nov.</title>
        <authorList>
            <person name="Guo L.-Y."/>
            <person name="Li C.-M."/>
            <person name="Wang S."/>
            <person name="Du Z.-J."/>
        </authorList>
    </citation>
    <scope>NUCLEOTIDE SEQUENCE [LARGE SCALE GENOMIC DNA]</scope>
    <source>
        <strain evidence="1 2">FA350</strain>
    </source>
</reference>
<sequence>MPEKMSAEEQELERKQLSVLLWWYWFGIVAATAGELAFVFWSSAGASGPTGGLSNTTLVVGVMVAFMWLGVAVIYKTRFGGNGVPTAFFCWMLAKGGAILGLVTYFLDPNWQFTFALVGGFLVIMGLLQPPVFLPEPLDD</sequence>
<proteinExistence type="predicted"/>
<dbReference type="RefSeq" id="WP_111332929.1">
    <property type="nucleotide sequence ID" value="NZ_CP030032.1"/>
</dbReference>
<accession>A0A2Z4FJJ9</accession>
<protein>
    <submittedName>
        <fullName evidence="1">Uncharacterized protein</fullName>
    </submittedName>
</protein>
<dbReference type="Proteomes" id="UP000249799">
    <property type="component" value="Chromosome"/>
</dbReference>